<dbReference type="InterPro" id="IPR028989">
    <property type="entry name" value="RimP_N"/>
</dbReference>
<name>A0ABQ6PX55_9BACT</name>
<dbReference type="Gene3D" id="3.30.300.70">
    <property type="entry name" value="RimP-like superfamily, N-terminal"/>
    <property type="match status" value="1"/>
</dbReference>
<dbReference type="InterPro" id="IPR028998">
    <property type="entry name" value="RimP_C"/>
</dbReference>
<dbReference type="SUPFAM" id="SSF75420">
    <property type="entry name" value="YhbC-like, N-terminal domain"/>
    <property type="match status" value="1"/>
</dbReference>
<dbReference type="PANTHER" id="PTHR33867:SF1">
    <property type="entry name" value="RIBOSOME MATURATION FACTOR RIMP"/>
    <property type="match status" value="1"/>
</dbReference>
<dbReference type="EMBL" id="BTPE01000001">
    <property type="protein sequence ID" value="GMQ31763.1"/>
    <property type="molecule type" value="Genomic_DNA"/>
</dbReference>
<gene>
    <name evidence="3" type="primary">rimP</name>
    <name evidence="6" type="ORF">Ataiwa_00350</name>
</gene>
<reference evidence="6 7" key="1">
    <citation type="submission" date="2023-08" db="EMBL/GenBank/DDBJ databases">
        <title>Draft genome sequence of Algoriphagus taiwanensis.</title>
        <authorList>
            <person name="Takatani N."/>
            <person name="Hosokawa M."/>
            <person name="Sawabe T."/>
        </authorList>
    </citation>
    <scope>NUCLEOTIDE SEQUENCE [LARGE SCALE GENOMIC DNA]</scope>
    <source>
        <strain evidence="6 7">JCM 19755</strain>
    </source>
</reference>
<dbReference type="HAMAP" id="MF_01077">
    <property type="entry name" value="RimP"/>
    <property type="match status" value="1"/>
</dbReference>
<evidence type="ECO:0000256" key="1">
    <source>
        <dbReference type="ARBA" id="ARBA00022490"/>
    </source>
</evidence>
<dbReference type="SUPFAM" id="SSF74942">
    <property type="entry name" value="YhbC-like, C-terminal domain"/>
    <property type="match status" value="1"/>
</dbReference>
<evidence type="ECO:0000259" key="5">
    <source>
        <dbReference type="Pfam" id="PF17384"/>
    </source>
</evidence>
<keyword evidence="7" id="KW-1185">Reference proteome</keyword>
<evidence type="ECO:0000256" key="2">
    <source>
        <dbReference type="ARBA" id="ARBA00022517"/>
    </source>
</evidence>
<keyword evidence="1 3" id="KW-0963">Cytoplasm</keyword>
<dbReference type="Proteomes" id="UP001307705">
    <property type="component" value="Unassembled WGS sequence"/>
</dbReference>
<accession>A0ABQ6PX55</accession>
<comment type="subcellular location">
    <subcellularLocation>
        <location evidence="3">Cytoplasm</location>
    </subcellularLocation>
</comment>
<evidence type="ECO:0000256" key="3">
    <source>
        <dbReference type="HAMAP-Rule" id="MF_01077"/>
    </source>
</evidence>
<evidence type="ECO:0000313" key="7">
    <source>
        <dbReference type="Proteomes" id="UP001307705"/>
    </source>
</evidence>
<proteinExistence type="inferred from homology"/>
<protein>
    <recommendedName>
        <fullName evidence="3">Ribosome maturation factor RimP</fullName>
    </recommendedName>
</protein>
<dbReference type="Pfam" id="PF17384">
    <property type="entry name" value="DUF150_C"/>
    <property type="match status" value="1"/>
</dbReference>
<dbReference type="CDD" id="cd01734">
    <property type="entry name" value="YlxS_C"/>
    <property type="match status" value="1"/>
</dbReference>
<dbReference type="InterPro" id="IPR036847">
    <property type="entry name" value="RimP_C_sf"/>
</dbReference>
<dbReference type="Pfam" id="PF02576">
    <property type="entry name" value="RimP_N"/>
    <property type="match status" value="1"/>
</dbReference>
<feature type="domain" description="Ribosome maturation factor RimP C-terminal" evidence="5">
    <location>
        <begin position="86"/>
        <end position="156"/>
    </location>
</feature>
<organism evidence="6 7">
    <name type="scientific">Algoriphagus taiwanensis</name>
    <dbReference type="NCBI Taxonomy" id="1445656"/>
    <lineage>
        <taxon>Bacteria</taxon>
        <taxon>Pseudomonadati</taxon>
        <taxon>Bacteroidota</taxon>
        <taxon>Cytophagia</taxon>
        <taxon>Cytophagales</taxon>
        <taxon>Cyclobacteriaceae</taxon>
        <taxon>Algoriphagus</taxon>
    </lineage>
</organism>
<evidence type="ECO:0000313" key="6">
    <source>
        <dbReference type="EMBL" id="GMQ31763.1"/>
    </source>
</evidence>
<comment type="similarity">
    <text evidence="3">Belongs to the RimP family.</text>
</comment>
<sequence>MGIQRHTIEDLAKKYLPDDSHFLVEVKMEDKNGKSKIMVLIDADQGVTIDTCARVSRAIGEELEADESIVDAFVLEVSSPGLDYPLATPRQYQKNVGRELRVWLSSGEEQKGKLIAVEDSGIKLLIKVKEKGKKAREEELSIPYSEIKKSIVQVSFK</sequence>
<keyword evidence="2 3" id="KW-0690">Ribosome biogenesis</keyword>
<evidence type="ECO:0000259" key="4">
    <source>
        <dbReference type="Pfam" id="PF02576"/>
    </source>
</evidence>
<dbReference type="InterPro" id="IPR003728">
    <property type="entry name" value="Ribosome_maturation_RimP"/>
</dbReference>
<dbReference type="InterPro" id="IPR035956">
    <property type="entry name" value="RimP_N_sf"/>
</dbReference>
<comment type="function">
    <text evidence="3">Required for maturation of 30S ribosomal subunits.</text>
</comment>
<dbReference type="RefSeq" id="WP_338226624.1">
    <property type="nucleotide sequence ID" value="NZ_BTPE01000001.1"/>
</dbReference>
<feature type="domain" description="Ribosome maturation factor RimP N-terminal" evidence="4">
    <location>
        <begin position="22"/>
        <end position="83"/>
    </location>
</feature>
<comment type="caution">
    <text evidence="6">The sequence shown here is derived from an EMBL/GenBank/DDBJ whole genome shotgun (WGS) entry which is preliminary data.</text>
</comment>
<dbReference type="PANTHER" id="PTHR33867">
    <property type="entry name" value="RIBOSOME MATURATION FACTOR RIMP"/>
    <property type="match status" value="1"/>
</dbReference>